<comment type="caution">
    <text evidence="5">The sequence shown here is derived from an EMBL/GenBank/DDBJ whole genome shotgun (WGS) entry which is preliminary data.</text>
</comment>
<gene>
    <name evidence="5" type="ORF">BOX15_Mlig022342g5</name>
</gene>
<dbReference type="GO" id="GO:1990904">
    <property type="term" value="C:ribonucleoprotein complex"/>
    <property type="evidence" value="ECO:0007669"/>
    <property type="project" value="UniProtKB-KW"/>
</dbReference>
<name>A0A267FXZ2_9PLAT</name>
<feature type="region of interest" description="Disordered" evidence="3">
    <location>
        <begin position="42"/>
        <end position="70"/>
    </location>
</feature>
<dbReference type="PANTHER" id="PTHR45987">
    <property type="entry name" value="39S RIBOSOMAL PROTEIN L12"/>
    <property type="match status" value="1"/>
</dbReference>
<keyword evidence="2" id="KW-0687">Ribonucleoprotein</keyword>
<dbReference type="SUPFAM" id="SSF48300">
    <property type="entry name" value="Ribosomal protein L7/12, oligomerisation (N-terminal) domain"/>
    <property type="match status" value="1"/>
</dbReference>
<keyword evidence="1" id="KW-0689">Ribosomal protein</keyword>
<feature type="domain" description="Large ribosomal subunit protein bL12 C-terminal" evidence="4">
    <location>
        <begin position="142"/>
        <end position="210"/>
    </location>
</feature>
<dbReference type="GO" id="GO:0005840">
    <property type="term" value="C:ribosome"/>
    <property type="evidence" value="ECO:0007669"/>
    <property type="project" value="UniProtKB-KW"/>
</dbReference>
<organism evidence="5 6">
    <name type="scientific">Macrostomum lignano</name>
    <dbReference type="NCBI Taxonomy" id="282301"/>
    <lineage>
        <taxon>Eukaryota</taxon>
        <taxon>Metazoa</taxon>
        <taxon>Spiralia</taxon>
        <taxon>Lophotrochozoa</taxon>
        <taxon>Platyhelminthes</taxon>
        <taxon>Rhabditophora</taxon>
        <taxon>Macrostomorpha</taxon>
        <taxon>Macrostomida</taxon>
        <taxon>Macrostomidae</taxon>
        <taxon>Macrostomum</taxon>
    </lineage>
</organism>
<evidence type="ECO:0000256" key="3">
    <source>
        <dbReference type="SAM" id="MobiDB-lite"/>
    </source>
</evidence>
<evidence type="ECO:0000313" key="5">
    <source>
        <dbReference type="EMBL" id="PAA78613.1"/>
    </source>
</evidence>
<evidence type="ECO:0000256" key="1">
    <source>
        <dbReference type="ARBA" id="ARBA00022980"/>
    </source>
</evidence>
<proteinExistence type="inferred from homology"/>
<dbReference type="Proteomes" id="UP000215902">
    <property type="component" value="Unassembled WGS sequence"/>
</dbReference>
<dbReference type="InterPro" id="IPR013823">
    <property type="entry name" value="Ribosomal_bL12_C"/>
</dbReference>
<dbReference type="Gene3D" id="3.30.1390.10">
    <property type="match status" value="1"/>
</dbReference>
<evidence type="ECO:0000313" key="6">
    <source>
        <dbReference type="Proteomes" id="UP000215902"/>
    </source>
</evidence>
<dbReference type="SUPFAM" id="SSF54736">
    <property type="entry name" value="ClpS-like"/>
    <property type="match status" value="1"/>
</dbReference>
<keyword evidence="6" id="KW-1185">Reference proteome</keyword>
<accession>A0A267FXZ2</accession>
<evidence type="ECO:0000256" key="2">
    <source>
        <dbReference type="ARBA" id="ARBA00023274"/>
    </source>
</evidence>
<dbReference type="HAMAP" id="MF_00368">
    <property type="entry name" value="Ribosomal_bL12"/>
    <property type="match status" value="1"/>
</dbReference>
<sequence length="210" mass="21871">SAFDLFKSLAQVMSLAAALRSLSLRQAAPIASLCPRLQIQHRQQRRHLSSPAPQQLQPAGIDGGPAATQSSPAVRDLAQRICQLSLLEVAELSRQLQSDLGVSAQPALPAEALKALVGGAAEAASADAAADAGAGAAVKTAFNLKLVKFDAAKKVALIKELKSRNPSLNLVQTKKLVESAPAVVVNDLTKDEAEAMKSALEQIGATIEIE</sequence>
<dbReference type="InterPro" id="IPR036235">
    <property type="entry name" value="Ribosomal_bL12_oligo_N_sf"/>
</dbReference>
<dbReference type="PANTHER" id="PTHR45987:SF4">
    <property type="entry name" value="LARGE RIBOSOMAL SUBUNIT PROTEIN BL12M"/>
    <property type="match status" value="1"/>
</dbReference>
<evidence type="ECO:0000259" key="4">
    <source>
        <dbReference type="Pfam" id="PF00542"/>
    </source>
</evidence>
<reference evidence="5 6" key="1">
    <citation type="submission" date="2017-06" db="EMBL/GenBank/DDBJ databases">
        <title>A platform for efficient transgenesis in Macrostomum lignano, a flatworm model organism for stem cell research.</title>
        <authorList>
            <person name="Berezikov E."/>
        </authorList>
    </citation>
    <scope>NUCLEOTIDE SEQUENCE [LARGE SCALE GENOMIC DNA]</scope>
    <source>
        <strain evidence="5">DV1</strain>
        <tissue evidence="5">Whole organism</tissue>
    </source>
</reference>
<dbReference type="InterPro" id="IPR014719">
    <property type="entry name" value="Ribosomal_bL12_C/ClpS-like"/>
</dbReference>
<dbReference type="STRING" id="282301.A0A267FXZ2"/>
<dbReference type="AlphaFoldDB" id="A0A267FXZ2"/>
<dbReference type="GO" id="GO:0006412">
    <property type="term" value="P:translation"/>
    <property type="evidence" value="ECO:0007669"/>
    <property type="project" value="InterPro"/>
</dbReference>
<dbReference type="InterPro" id="IPR000206">
    <property type="entry name" value="Ribosomal_bL12"/>
</dbReference>
<dbReference type="Pfam" id="PF00542">
    <property type="entry name" value="Ribosomal_L12"/>
    <property type="match status" value="1"/>
</dbReference>
<dbReference type="EMBL" id="NIVC01000677">
    <property type="protein sequence ID" value="PAA78613.1"/>
    <property type="molecule type" value="Genomic_DNA"/>
</dbReference>
<feature type="non-terminal residue" evidence="5">
    <location>
        <position position="1"/>
    </location>
</feature>
<protein>
    <recommendedName>
        <fullName evidence="4">Large ribosomal subunit protein bL12 C-terminal domain-containing protein</fullName>
    </recommendedName>
</protein>
<dbReference type="GO" id="GO:0003735">
    <property type="term" value="F:structural constituent of ribosome"/>
    <property type="evidence" value="ECO:0007669"/>
    <property type="project" value="InterPro"/>
</dbReference>
<dbReference type="GO" id="GO:0003729">
    <property type="term" value="F:mRNA binding"/>
    <property type="evidence" value="ECO:0007669"/>
    <property type="project" value="TreeGrafter"/>
</dbReference>
<dbReference type="OrthoDB" id="250175at2759"/>